<proteinExistence type="predicted"/>
<evidence type="ECO:0000313" key="1">
    <source>
        <dbReference type="EMBL" id="MQM20282.1"/>
    </source>
</evidence>
<dbReference type="Proteomes" id="UP000652761">
    <property type="component" value="Unassembled WGS sequence"/>
</dbReference>
<organism evidence="1 2">
    <name type="scientific">Colocasia esculenta</name>
    <name type="common">Wild taro</name>
    <name type="synonym">Arum esculentum</name>
    <dbReference type="NCBI Taxonomy" id="4460"/>
    <lineage>
        <taxon>Eukaryota</taxon>
        <taxon>Viridiplantae</taxon>
        <taxon>Streptophyta</taxon>
        <taxon>Embryophyta</taxon>
        <taxon>Tracheophyta</taxon>
        <taxon>Spermatophyta</taxon>
        <taxon>Magnoliopsida</taxon>
        <taxon>Liliopsida</taxon>
        <taxon>Araceae</taxon>
        <taxon>Aroideae</taxon>
        <taxon>Colocasieae</taxon>
        <taxon>Colocasia</taxon>
    </lineage>
</organism>
<accession>A0A843XM74</accession>
<evidence type="ECO:0000313" key="2">
    <source>
        <dbReference type="Proteomes" id="UP000652761"/>
    </source>
</evidence>
<sequence length="69" mass="8018">MHYEILYARFQPYMDDRDDRRCRDQIAIERSVATALVNAAYRAIAFTGSVPEPDRVLICLGLRSRNLPF</sequence>
<keyword evidence="2" id="KW-1185">Reference proteome</keyword>
<comment type="caution">
    <text evidence="1">The sequence shown here is derived from an EMBL/GenBank/DDBJ whole genome shotgun (WGS) entry which is preliminary data.</text>
</comment>
<name>A0A843XM74_COLES</name>
<dbReference type="AlphaFoldDB" id="A0A843XM74"/>
<dbReference type="EMBL" id="NMUH01009672">
    <property type="protein sequence ID" value="MQM20282.1"/>
    <property type="molecule type" value="Genomic_DNA"/>
</dbReference>
<gene>
    <name evidence="1" type="ORF">Taro_053300</name>
</gene>
<reference evidence="1" key="1">
    <citation type="submission" date="2017-07" db="EMBL/GenBank/DDBJ databases">
        <title>Taro Niue Genome Assembly and Annotation.</title>
        <authorList>
            <person name="Atibalentja N."/>
            <person name="Keating K."/>
            <person name="Fields C.J."/>
        </authorList>
    </citation>
    <scope>NUCLEOTIDE SEQUENCE</scope>
    <source>
        <strain evidence="1">Niue_2</strain>
        <tissue evidence="1">Leaf</tissue>
    </source>
</reference>
<protein>
    <submittedName>
        <fullName evidence="1">Uncharacterized protein</fullName>
    </submittedName>
</protein>